<dbReference type="Pfam" id="PF00582">
    <property type="entry name" value="Usp"/>
    <property type="match status" value="1"/>
</dbReference>
<evidence type="ECO:0000256" key="1">
    <source>
        <dbReference type="ARBA" id="ARBA00008791"/>
    </source>
</evidence>
<gene>
    <name evidence="3" type="primary">uspA</name>
    <name evidence="3" type="ORF">ADA01nite_14740</name>
</gene>
<dbReference type="InterPro" id="IPR006016">
    <property type="entry name" value="UspA"/>
</dbReference>
<dbReference type="Gene3D" id="3.40.50.620">
    <property type="entry name" value="HUPs"/>
    <property type="match status" value="1"/>
</dbReference>
<comment type="similarity">
    <text evidence="1">Belongs to the universal stress protein A family.</text>
</comment>
<dbReference type="PRINTS" id="PR01438">
    <property type="entry name" value="UNVRSLSTRESS"/>
</dbReference>
<sequence length="138" mass="15563">MNKILLAIDGSAYDEKSVHFINEKLAWAQSMEVYVVTVLPEMDETLLHVYPGLREEYTAQAEKRLQEIAQMLTIHANTCQRRVLEGPVAEQLLTFAEQIGVDMIVMGCRGLSNYEELTLGSVSMKVIRLSPRPVVIVK</sequence>
<keyword evidence="4" id="KW-1185">Reference proteome</keyword>
<dbReference type="InterPro" id="IPR006015">
    <property type="entry name" value="Universal_stress_UspA"/>
</dbReference>
<dbReference type="SUPFAM" id="SSF52402">
    <property type="entry name" value="Adenine nucleotide alpha hydrolases-like"/>
    <property type="match status" value="1"/>
</dbReference>
<dbReference type="RefSeq" id="WP_146809304.1">
    <property type="nucleotide sequence ID" value="NZ_BJXX01000059.1"/>
</dbReference>
<dbReference type="CDD" id="cd00293">
    <property type="entry name" value="USP-like"/>
    <property type="match status" value="1"/>
</dbReference>
<protein>
    <submittedName>
        <fullName evidence="3">Universal stress protein</fullName>
    </submittedName>
</protein>
<dbReference type="Proteomes" id="UP000321157">
    <property type="component" value="Unassembled WGS sequence"/>
</dbReference>
<feature type="domain" description="UspA" evidence="2">
    <location>
        <begin position="2"/>
        <end position="138"/>
    </location>
</feature>
<dbReference type="OrthoDB" id="9777884at2"/>
<accession>A0A511V514</accession>
<reference evidence="3 4" key="1">
    <citation type="submission" date="2019-07" db="EMBL/GenBank/DDBJ databases">
        <title>Whole genome shotgun sequence of Aneurinibacillus danicus NBRC 102444.</title>
        <authorList>
            <person name="Hosoyama A."/>
            <person name="Uohara A."/>
            <person name="Ohji S."/>
            <person name="Ichikawa N."/>
        </authorList>
    </citation>
    <scope>NUCLEOTIDE SEQUENCE [LARGE SCALE GENOMIC DNA]</scope>
    <source>
        <strain evidence="3 4">NBRC 102444</strain>
    </source>
</reference>
<proteinExistence type="inferred from homology"/>
<dbReference type="InterPro" id="IPR051688">
    <property type="entry name" value="USP_A"/>
</dbReference>
<dbReference type="PANTHER" id="PTHR43010">
    <property type="entry name" value="UNIVERSAL STRESS PROTEIN SLR1230"/>
    <property type="match status" value="1"/>
</dbReference>
<name>A0A511V514_9BACL</name>
<evidence type="ECO:0000313" key="4">
    <source>
        <dbReference type="Proteomes" id="UP000321157"/>
    </source>
</evidence>
<organism evidence="3 4">
    <name type="scientific">Aneurinibacillus danicus</name>
    <dbReference type="NCBI Taxonomy" id="267746"/>
    <lineage>
        <taxon>Bacteria</taxon>
        <taxon>Bacillati</taxon>
        <taxon>Bacillota</taxon>
        <taxon>Bacilli</taxon>
        <taxon>Bacillales</taxon>
        <taxon>Paenibacillaceae</taxon>
        <taxon>Aneurinibacillus group</taxon>
        <taxon>Aneurinibacillus</taxon>
    </lineage>
</organism>
<dbReference type="AlphaFoldDB" id="A0A511V514"/>
<evidence type="ECO:0000313" key="3">
    <source>
        <dbReference type="EMBL" id="GEN34014.1"/>
    </source>
</evidence>
<comment type="caution">
    <text evidence="3">The sequence shown here is derived from an EMBL/GenBank/DDBJ whole genome shotgun (WGS) entry which is preliminary data.</text>
</comment>
<dbReference type="EMBL" id="BJXX01000059">
    <property type="protein sequence ID" value="GEN34014.1"/>
    <property type="molecule type" value="Genomic_DNA"/>
</dbReference>
<evidence type="ECO:0000259" key="2">
    <source>
        <dbReference type="Pfam" id="PF00582"/>
    </source>
</evidence>
<dbReference type="PANTHER" id="PTHR43010:SF1">
    <property type="entry name" value="USPA DOMAIN-CONTAINING PROTEIN"/>
    <property type="match status" value="1"/>
</dbReference>
<dbReference type="InterPro" id="IPR014729">
    <property type="entry name" value="Rossmann-like_a/b/a_fold"/>
</dbReference>